<accession>A0A4Q0M4Q7</accession>
<proteinExistence type="predicted"/>
<dbReference type="Proteomes" id="UP000290848">
    <property type="component" value="Unassembled WGS sequence"/>
</dbReference>
<evidence type="ECO:0000313" key="1">
    <source>
        <dbReference type="EMBL" id="RXF67763.1"/>
    </source>
</evidence>
<dbReference type="SUPFAM" id="SSF46785">
    <property type="entry name" value="Winged helix' DNA-binding domain"/>
    <property type="match status" value="1"/>
</dbReference>
<organism evidence="1 2">
    <name type="scientific">Arcticibacter tournemirensis</name>
    <dbReference type="NCBI Taxonomy" id="699437"/>
    <lineage>
        <taxon>Bacteria</taxon>
        <taxon>Pseudomonadati</taxon>
        <taxon>Bacteroidota</taxon>
        <taxon>Sphingobacteriia</taxon>
        <taxon>Sphingobacteriales</taxon>
        <taxon>Sphingobacteriaceae</taxon>
        <taxon>Arcticibacter</taxon>
    </lineage>
</organism>
<comment type="caution">
    <text evidence="1">The sequence shown here is derived from an EMBL/GenBank/DDBJ whole genome shotgun (WGS) entry which is preliminary data.</text>
</comment>
<protein>
    <submittedName>
        <fullName evidence="1">Winged helix-turn-helix transcriptional regulator</fullName>
    </submittedName>
</protein>
<dbReference type="InterPro" id="IPR036390">
    <property type="entry name" value="WH_DNA-bd_sf"/>
</dbReference>
<dbReference type="Pfam" id="PF13412">
    <property type="entry name" value="HTH_24"/>
    <property type="match status" value="1"/>
</dbReference>
<gene>
    <name evidence="1" type="ORF">EKH83_18230</name>
</gene>
<reference evidence="1 2" key="1">
    <citation type="submission" date="2018-12" db="EMBL/GenBank/DDBJ databases">
        <title>The Draft Genome Sequence of the Soil Bacterium Pedobacter tournemirensis R1.</title>
        <authorList>
            <person name="He J."/>
        </authorList>
    </citation>
    <scope>NUCLEOTIDE SEQUENCE [LARGE SCALE GENOMIC DNA]</scope>
    <source>
        <strain evidence="1 2">R1</strain>
    </source>
</reference>
<dbReference type="EMBL" id="RXOC01000015">
    <property type="protein sequence ID" value="RXF67763.1"/>
    <property type="molecule type" value="Genomic_DNA"/>
</dbReference>
<dbReference type="PANTHER" id="PTHR30595">
    <property type="entry name" value="GLPR-RELATED TRANSCRIPTIONAL REPRESSOR"/>
    <property type="match status" value="1"/>
</dbReference>
<dbReference type="AlphaFoldDB" id="A0A4Q0M4Q7"/>
<evidence type="ECO:0000313" key="2">
    <source>
        <dbReference type="Proteomes" id="UP000290848"/>
    </source>
</evidence>
<sequence>MFVQEEFKSYGLKAPLFEDIQHGFRVVIYSEEEKMSEKMSEKTSEKILSLIQKNKEITIEELAHMTGVSTRSVERNLSKLQRENRITRIGPDKGGSWKVNA</sequence>
<name>A0A4Q0M4Q7_9SPHI</name>
<dbReference type="Gene3D" id="1.10.10.10">
    <property type="entry name" value="Winged helix-like DNA-binding domain superfamily/Winged helix DNA-binding domain"/>
    <property type="match status" value="1"/>
</dbReference>
<dbReference type="InterPro" id="IPR036388">
    <property type="entry name" value="WH-like_DNA-bd_sf"/>
</dbReference>
<dbReference type="PANTHER" id="PTHR30595:SF6">
    <property type="entry name" value="SCHLAFEN ALBA-2 DOMAIN-CONTAINING PROTEIN"/>
    <property type="match status" value="1"/>
</dbReference>